<comment type="caution">
    <text evidence="1">The sequence shown here is derived from an EMBL/GenBank/DDBJ whole genome shotgun (WGS) entry which is preliminary data.</text>
</comment>
<dbReference type="InterPro" id="IPR027417">
    <property type="entry name" value="P-loop_NTPase"/>
</dbReference>
<dbReference type="OrthoDB" id="4524286at2"/>
<name>A0A3S2VYN3_9ACTN</name>
<evidence type="ECO:0000313" key="2">
    <source>
        <dbReference type="Proteomes" id="UP000283128"/>
    </source>
</evidence>
<evidence type="ECO:0000313" key="1">
    <source>
        <dbReference type="EMBL" id="RVU20808.1"/>
    </source>
</evidence>
<accession>A0A3S2VYN3</accession>
<gene>
    <name evidence="1" type="ORF">EOT10_25965</name>
</gene>
<sequence>MRADGPQGPRTPSPEEIAQEVFDPRHGLTAFDKEFSTAQLLARVADACRYGVRSEELEDLALRVLGVQGYAKALPPRGSQLMEHTERYTTLDILRAERTIVDQARNRYADGSARLSADQAAAALSVFEVSAGFTLGGEQRRVVERLLTAGHGVDAVIGVAGSGKTSLMEACRVGWDGVGLTYAGASLSAVAAQNLYEGSGIPSRTVAAWLQRIHGGDGLTGIDVLVLDEAVMTDDRSLAVLLTEAARTGTKVIGIGDPQQLQAIGPGGGFA</sequence>
<organism evidence="1 2">
    <name type="scientific">Streptomyces antnestii</name>
    <dbReference type="NCBI Taxonomy" id="2494256"/>
    <lineage>
        <taxon>Bacteria</taxon>
        <taxon>Bacillati</taxon>
        <taxon>Actinomycetota</taxon>
        <taxon>Actinomycetes</taxon>
        <taxon>Kitasatosporales</taxon>
        <taxon>Streptomycetaceae</taxon>
        <taxon>Streptomyces</taxon>
    </lineage>
</organism>
<keyword evidence="2" id="KW-1185">Reference proteome</keyword>
<reference evidence="1 2" key="1">
    <citation type="submission" date="2019-01" db="EMBL/GenBank/DDBJ databases">
        <title>Genome sequences of Streptomyces and Rhizobium isolates collected from root and soil.</title>
        <authorList>
            <person name="Chhettri S."/>
            <person name="Sevigny J.L."/>
            <person name="Sen A."/>
            <person name="Ennis N."/>
            <person name="Tisa L."/>
        </authorList>
    </citation>
    <scope>NUCLEOTIDE SEQUENCE [LARGE SCALE GENOMIC DNA]</scope>
    <source>
        <strain evidence="1 2">San01</strain>
    </source>
</reference>
<dbReference type="Pfam" id="PF13604">
    <property type="entry name" value="AAA_30"/>
    <property type="match status" value="1"/>
</dbReference>
<dbReference type="Proteomes" id="UP000283128">
    <property type="component" value="Unassembled WGS sequence"/>
</dbReference>
<protein>
    <submittedName>
        <fullName evidence="1">Uncharacterized protein</fullName>
    </submittedName>
</protein>
<dbReference type="Gene3D" id="3.40.50.300">
    <property type="entry name" value="P-loop containing nucleotide triphosphate hydrolases"/>
    <property type="match status" value="1"/>
</dbReference>
<dbReference type="EMBL" id="RZYA01000014">
    <property type="protein sequence ID" value="RVU20808.1"/>
    <property type="molecule type" value="Genomic_DNA"/>
</dbReference>
<dbReference type="SUPFAM" id="SSF52540">
    <property type="entry name" value="P-loop containing nucleoside triphosphate hydrolases"/>
    <property type="match status" value="1"/>
</dbReference>
<proteinExistence type="predicted"/>
<dbReference type="AlphaFoldDB" id="A0A3S2VYN3"/>